<dbReference type="SUPFAM" id="SSF53597">
    <property type="entry name" value="Dihydrofolate reductase-like"/>
    <property type="match status" value="1"/>
</dbReference>
<evidence type="ECO:0000313" key="2">
    <source>
        <dbReference type="EMBL" id="KKS14364.1"/>
    </source>
</evidence>
<dbReference type="Gene3D" id="3.40.430.10">
    <property type="entry name" value="Dihydrofolate Reductase, subunit A"/>
    <property type="match status" value="1"/>
</dbReference>
<dbReference type="CDD" id="cd00209">
    <property type="entry name" value="DHFR"/>
    <property type="match status" value="1"/>
</dbReference>
<dbReference type="Proteomes" id="UP000034753">
    <property type="component" value="Unassembled WGS sequence"/>
</dbReference>
<organism evidence="2 3">
    <name type="scientific">Candidatus Daviesbacteria bacterium GW2011_GWB1_41_5</name>
    <dbReference type="NCBI Taxonomy" id="1618429"/>
    <lineage>
        <taxon>Bacteria</taxon>
        <taxon>Candidatus Daviesiibacteriota</taxon>
    </lineage>
</organism>
<protein>
    <submittedName>
        <fullName evidence="2">Bifunctional deaminase-reductase domain protein</fullName>
    </submittedName>
</protein>
<dbReference type="Pfam" id="PF00186">
    <property type="entry name" value="DHFR_1"/>
    <property type="match status" value="1"/>
</dbReference>
<feature type="domain" description="DHFR" evidence="1">
    <location>
        <begin position="5"/>
        <end position="175"/>
    </location>
</feature>
<dbReference type="PANTHER" id="PTHR38011:SF11">
    <property type="entry name" value="2,5-DIAMINO-6-RIBOSYLAMINO-4(3H)-PYRIMIDINONE 5'-PHOSPHATE REDUCTASE"/>
    <property type="match status" value="1"/>
</dbReference>
<comment type="caution">
    <text evidence="2">The sequence shown here is derived from an EMBL/GenBank/DDBJ whole genome shotgun (WGS) entry which is preliminary data.</text>
</comment>
<name>A0A0G0WNJ5_9BACT</name>
<evidence type="ECO:0000259" key="1">
    <source>
        <dbReference type="PROSITE" id="PS51330"/>
    </source>
</evidence>
<dbReference type="PANTHER" id="PTHR38011">
    <property type="entry name" value="DIHYDROFOLATE REDUCTASE FAMILY PROTEIN (AFU_ORTHOLOGUE AFUA_8G06820)"/>
    <property type="match status" value="1"/>
</dbReference>
<dbReference type="PROSITE" id="PS51330">
    <property type="entry name" value="DHFR_2"/>
    <property type="match status" value="1"/>
</dbReference>
<dbReference type="AlphaFoldDB" id="A0A0G0WNJ5"/>
<reference evidence="2 3" key="1">
    <citation type="journal article" date="2015" name="Nature">
        <title>rRNA introns, odd ribosomes, and small enigmatic genomes across a large radiation of phyla.</title>
        <authorList>
            <person name="Brown C.T."/>
            <person name="Hug L.A."/>
            <person name="Thomas B.C."/>
            <person name="Sharon I."/>
            <person name="Castelle C.J."/>
            <person name="Singh A."/>
            <person name="Wilkins M.J."/>
            <person name="Williams K.H."/>
            <person name="Banfield J.F."/>
        </authorList>
    </citation>
    <scope>NUCLEOTIDE SEQUENCE [LARGE SCALE GENOMIC DNA]</scope>
</reference>
<proteinExistence type="predicted"/>
<gene>
    <name evidence="2" type="ORF">UU67_C0002G0030</name>
</gene>
<dbReference type="PRINTS" id="PR00070">
    <property type="entry name" value="DHFR"/>
</dbReference>
<dbReference type="GO" id="GO:0046654">
    <property type="term" value="P:tetrahydrofolate biosynthetic process"/>
    <property type="evidence" value="ECO:0007669"/>
    <property type="project" value="InterPro"/>
</dbReference>
<dbReference type="InterPro" id="IPR050765">
    <property type="entry name" value="Riboflavin_Biosynth_HTPR"/>
</dbReference>
<dbReference type="EMBL" id="LCBN01000002">
    <property type="protein sequence ID" value="KKS14364.1"/>
    <property type="molecule type" value="Genomic_DNA"/>
</dbReference>
<dbReference type="InterPro" id="IPR001796">
    <property type="entry name" value="DHFR_dom"/>
</dbReference>
<evidence type="ECO:0000313" key="3">
    <source>
        <dbReference type="Proteomes" id="UP000034753"/>
    </source>
</evidence>
<dbReference type="GO" id="GO:0004146">
    <property type="term" value="F:dihydrofolate reductase activity"/>
    <property type="evidence" value="ECO:0007669"/>
    <property type="project" value="InterPro"/>
</dbReference>
<accession>A0A0G0WNJ5</accession>
<dbReference type="InterPro" id="IPR024072">
    <property type="entry name" value="DHFR-like_dom_sf"/>
</dbReference>
<sequence>MERPKIIAIAACSIDGFIARADDELISWSSKEDKRLFAEETRKARVVIMGSRTFQTLPRPLDSRLNIILTSHTQDCTDIPGQLEFINLLPEQVAHELGRRNFQTAFVCGGARTYTEFLKMQLLDELWLTVEPVIFGKGIAIFNETVYGVANRLIDTRQLNRDTVHLRYQVLYGQH</sequence>